<dbReference type="STRING" id="179408.Osc7112_4520"/>
<evidence type="ECO:0000256" key="2">
    <source>
        <dbReference type="ARBA" id="ARBA00022617"/>
    </source>
</evidence>
<dbReference type="InterPro" id="IPR002401">
    <property type="entry name" value="Cyt_P450_E_grp-I"/>
</dbReference>
<dbReference type="GO" id="GO:0016125">
    <property type="term" value="P:sterol metabolic process"/>
    <property type="evidence" value="ECO:0007669"/>
    <property type="project" value="TreeGrafter"/>
</dbReference>
<dbReference type="SUPFAM" id="SSF48264">
    <property type="entry name" value="Cytochrome P450"/>
    <property type="match status" value="1"/>
</dbReference>
<dbReference type="OrthoDB" id="446280at2"/>
<keyword evidence="2 7" id="KW-0349">Heme</keyword>
<dbReference type="KEGG" id="oni:Osc7112_4520"/>
<dbReference type="GO" id="GO:0005506">
    <property type="term" value="F:iron ion binding"/>
    <property type="evidence" value="ECO:0007669"/>
    <property type="project" value="InterPro"/>
</dbReference>
<dbReference type="InterPro" id="IPR001128">
    <property type="entry name" value="Cyt_P450"/>
</dbReference>
<dbReference type="EMBL" id="CP003614">
    <property type="protein sequence ID" value="AFZ08815.1"/>
    <property type="molecule type" value="Genomic_DNA"/>
</dbReference>
<dbReference type="InterPro" id="IPR036396">
    <property type="entry name" value="Cyt_P450_sf"/>
</dbReference>
<dbReference type="InterPro" id="IPR017972">
    <property type="entry name" value="Cyt_P450_CS"/>
</dbReference>
<dbReference type="PRINTS" id="PR00385">
    <property type="entry name" value="P450"/>
</dbReference>
<dbReference type="PRINTS" id="PR00463">
    <property type="entry name" value="EP450I"/>
</dbReference>
<dbReference type="Pfam" id="PF00067">
    <property type="entry name" value="p450"/>
    <property type="match status" value="1"/>
</dbReference>
<dbReference type="CDD" id="cd11044">
    <property type="entry name" value="CYP120A1_CYP26-like"/>
    <property type="match status" value="1"/>
</dbReference>
<sequence>MALPPGSFGLPLIGDTLNFLQDSQFAKKRHQQYGPIFKTSIFGKPTVFMCGQEANLFVLSNDNQYFVVTWPPSTRALLGPLSLALQTGANHQNRRKLLYQAFQPRALTGYIGAMEHITQRYLEKWAKMETMTWYPELRNYTFDVAGKLLVGIDNGSETALGHYFETFAEGLFSIPWDLPFTLFGKAKNGRKLLLAELEKIIRDRQQGTPSGNDALSLLIWARDDEGNSLSLEELKDQVLLLLFAGHETLTSAIVSFCLLLAQNPDVMAKVRAEQQQFPATEPLSLEQLKQMTYLEQVLREVLRLIPPVRGIFRTVINPCEFGGYEIPKGWNVASGIDQTHQDSQLYPEPDRFDPDRFSSERSAKPFSYVPFGGGLRECLGKEFARLEMKLFAAKIIREFEWELLPDRDLNLIALPAPHPRDGLRVKFRRKYS</sequence>
<name>K9VNJ8_9CYAN</name>
<dbReference type="EC" id="1.14.14.137" evidence="9"/>
<proteinExistence type="inferred from homology"/>
<dbReference type="AlphaFoldDB" id="K9VNJ8"/>
<evidence type="ECO:0000256" key="1">
    <source>
        <dbReference type="ARBA" id="ARBA00010617"/>
    </source>
</evidence>
<keyword evidence="5 7" id="KW-0408">Iron</keyword>
<dbReference type="PATRIC" id="fig|179408.3.peg.5613"/>
<dbReference type="SMR" id="K9VNJ8"/>
<gene>
    <name evidence="9" type="ORF">Osc7112_4520</name>
</gene>
<keyword evidence="6 8" id="KW-0503">Monooxygenase</keyword>
<evidence type="ECO:0000256" key="8">
    <source>
        <dbReference type="RuleBase" id="RU000461"/>
    </source>
</evidence>
<keyword evidence="4 8" id="KW-0560">Oxidoreductase</keyword>
<dbReference type="Proteomes" id="UP000010478">
    <property type="component" value="Chromosome"/>
</dbReference>
<evidence type="ECO:0000256" key="3">
    <source>
        <dbReference type="ARBA" id="ARBA00022723"/>
    </source>
</evidence>
<reference evidence="9 10" key="1">
    <citation type="submission" date="2012-05" db="EMBL/GenBank/DDBJ databases">
        <title>Finished chromosome of genome of Oscillatoria sp. PCC 7112.</title>
        <authorList>
            <consortium name="US DOE Joint Genome Institute"/>
            <person name="Gugger M."/>
            <person name="Coursin T."/>
            <person name="Rippka R."/>
            <person name="Tandeau De Marsac N."/>
            <person name="Huntemann M."/>
            <person name="Wei C.-L."/>
            <person name="Han J."/>
            <person name="Detter J.C."/>
            <person name="Han C."/>
            <person name="Tapia R."/>
            <person name="Davenport K."/>
            <person name="Daligault H."/>
            <person name="Erkkila T."/>
            <person name="Gu W."/>
            <person name="Munk A.C.C."/>
            <person name="Teshima H."/>
            <person name="Xu Y."/>
            <person name="Chain P."/>
            <person name="Chen A."/>
            <person name="Krypides N."/>
            <person name="Mavromatis K."/>
            <person name="Markowitz V."/>
            <person name="Szeto E."/>
            <person name="Ivanova N."/>
            <person name="Mikhailova N."/>
            <person name="Ovchinnikova G."/>
            <person name="Pagani I."/>
            <person name="Pati A."/>
            <person name="Goodwin L."/>
            <person name="Peters L."/>
            <person name="Pitluck S."/>
            <person name="Woyke T."/>
            <person name="Kerfeld C."/>
        </authorList>
    </citation>
    <scope>NUCLEOTIDE SEQUENCE [LARGE SCALE GENOMIC DNA]</scope>
    <source>
        <strain evidence="9 10">PCC 7112</strain>
    </source>
</reference>
<evidence type="ECO:0000256" key="6">
    <source>
        <dbReference type="ARBA" id="ARBA00023033"/>
    </source>
</evidence>
<keyword evidence="10" id="KW-1185">Reference proteome</keyword>
<dbReference type="HOGENOM" id="CLU_001570_15_6_3"/>
<evidence type="ECO:0000256" key="5">
    <source>
        <dbReference type="ARBA" id="ARBA00023004"/>
    </source>
</evidence>
<feature type="binding site" description="axial binding residue" evidence="7">
    <location>
        <position position="378"/>
    </location>
    <ligand>
        <name>heme</name>
        <dbReference type="ChEBI" id="CHEBI:30413"/>
    </ligand>
    <ligandPart>
        <name>Fe</name>
        <dbReference type="ChEBI" id="CHEBI:18248"/>
    </ligandPart>
</feature>
<keyword evidence="3 7" id="KW-0479">Metal-binding</keyword>
<accession>K9VNJ8</accession>
<dbReference type="Gene3D" id="1.10.630.10">
    <property type="entry name" value="Cytochrome P450"/>
    <property type="match status" value="1"/>
</dbReference>
<organism evidence="9 10">
    <name type="scientific">Phormidium nigroviride PCC 7112</name>
    <dbReference type="NCBI Taxonomy" id="179408"/>
    <lineage>
        <taxon>Bacteria</taxon>
        <taxon>Bacillati</taxon>
        <taxon>Cyanobacteriota</taxon>
        <taxon>Cyanophyceae</taxon>
        <taxon>Oscillatoriophycideae</taxon>
        <taxon>Oscillatoriales</taxon>
        <taxon>Oscillatoriaceae</taxon>
        <taxon>Phormidium</taxon>
    </lineage>
</organism>
<dbReference type="PANTHER" id="PTHR24286:SF384">
    <property type="entry name" value="P450, PUTATIVE (EUROFUNG)-RELATED"/>
    <property type="match status" value="1"/>
</dbReference>
<dbReference type="GO" id="GO:0010295">
    <property type="term" value="F:(+)-abscisic acid 8'-hydroxylase activity"/>
    <property type="evidence" value="ECO:0007669"/>
    <property type="project" value="UniProtKB-EC"/>
</dbReference>
<comment type="cofactor">
    <cofactor evidence="7">
        <name>heme</name>
        <dbReference type="ChEBI" id="CHEBI:30413"/>
    </cofactor>
</comment>
<evidence type="ECO:0000313" key="9">
    <source>
        <dbReference type="EMBL" id="AFZ08815.1"/>
    </source>
</evidence>
<dbReference type="PANTHER" id="PTHR24286">
    <property type="entry name" value="CYTOCHROME P450 26"/>
    <property type="match status" value="1"/>
</dbReference>
<evidence type="ECO:0000313" key="10">
    <source>
        <dbReference type="Proteomes" id="UP000010478"/>
    </source>
</evidence>
<protein>
    <submittedName>
        <fullName evidence="9">(+)-abscisic acid 8'-hydroxylase</fullName>
        <ecNumber evidence="9">1.14.14.137</ecNumber>
    </submittedName>
</protein>
<evidence type="ECO:0000256" key="7">
    <source>
        <dbReference type="PIRSR" id="PIRSR602401-1"/>
    </source>
</evidence>
<dbReference type="eggNOG" id="COG2124">
    <property type="taxonomic scope" value="Bacteria"/>
</dbReference>
<dbReference type="RefSeq" id="WP_015178055.1">
    <property type="nucleotide sequence ID" value="NC_019729.1"/>
</dbReference>
<dbReference type="GO" id="GO:0020037">
    <property type="term" value="F:heme binding"/>
    <property type="evidence" value="ECO:0007669"/>
    <property type="project" value="InterPro"/>
</dbReference>
<dbReference type="PROSITE" id="PS00086">
    <property type="entry name" value="CYTOCHROME_P450"/>
    <property type="match status" value="1"/>
</dbReference>
<evidence type="ECO:0000256" key="4">
    <source>
        <dbReference type="ARBA" id="ARBA00023002"/>
    </source>
</evidence>
<comment type="similarity">
    <text evidence="1 8">Belongs to the cytochrome P450 family.</text>
</comment>